<dbReference type="AlphaFoldDB" id="A0A5C3L0C2"/>
<comment type="subcellular location">
    <subcellularLocation>
        <location evidence="1">Mitochondrion inner membrane</location>
    </subcellularLocation>
</comment>
<keyword evidence="3" id="KW-0496">Mitochondrion</keyword>
<proteinExistence type="predicted"/>
<keyword evidence="5" id="KW-1133">Transmembrane helix</keyword>
<evidence type="ECO:0000256" key="2">
    <source>
        <dbReference type="ARBA" id="ARBA00022792"/>
    </source>
</evidence>
<evidence type="ECO:0000313" key="6">
    <source>
        <dbReference type="EMBL" id="TFK25975.1"/>
    </source>
</evidence>
<evidence type="ECO:0000256" key="3">
    <source>
        <dbReference type="ARBA" id="ARBA00023128"/>
    </source>
</evidence>
<feature type="transmembrane region" description="Helical" evidence="5">
    <location>
        <begin position="37"/>
        <end position="61"/>
    </location>
</feature>
<evidence type="ECO:0000313" key="7">
    <source>
        <dbReference type="Proteomes" id="UP000307440"/>
    </source>
</evidence>
<keyword evidence="2" id="KW-0999">Mitochondrion inner membrane</keyword>
<dbReference type="OrthoDB" id="5511599at2759"/>
<reference evidence="6 7" key="1">
    <citation type="journal article" date="2019" name="Nat. Ecol. Evol.">
        <title>Megaphylogeny resolves global patterns of mushroom evolution.</title>
        <authorList>
            <person name="Varga T."/>
            <person name="Krizsan K."/>
            <person name="Foldi C."/>
            <person name="Dima B."/>
            <person name="Sanchez-Garcia M."/>
            <person name="Sanchez-Ramirez S."/>
            <person name="Szollosi G.J."/>
            <person name="Szarkandi J.G."/>
            <person name="Papp V."/>
            <person name="Albert L."/>
            <person name="Andreopoulos W."/>
            <person name="Angelini C."/>
            <person name="Antonin V."/>
            <person name="Barry K.W."/>
            <person name="Bougher N.L."/>
            <person name="Buchanan P."/>
            <person name="Buyck B."/>
            <person name="Bense V."/>
            <person name="Catcheside P."/>
            <person name="Chovatia M."/>
            <person name="Cooper J."/>
            <person name="Damon W."/>
            <person name="Desjardin D."/>
            <person name="Finy P."/>
            <person name="Geml J."/>
            <person name="Haridas S."/>
            <person name="Hughes K."/>
            <person name="Justo A."/>
            <person name="Karasinski D."/>
            <person name="Kautmanova I."/>
            <person name="Kiss B."/>
            <person name="Kocsube S."/>
            <person name="Kotiranta H."/>
            <person name="LaButti K.M."/>
            <person name="Lechner B.E."/>
            <person name="Liimatainen K."/>
            <person name="Lipzen A."/>
            <person name="Lukacs Z."/>
            <person name="Mihaltcheva S."/>
            <person name="Morgado L.N."/>
            <person name="Niskanen T."/>
            <person name="Noordeloos M.E."/>
            <person name="Ohm R.A."/>
            <person name="Ortiz-Santana B."/>
            <person name="Ovrebo C."/>
            <person name="Racz N."/>
            <person name="Riley R."/>
            <person name="Savchenko A."/>
            <person name="Shiryaev A."/>
            <person name="Soop K."/>
            <person name="Spirin V."/>
            <person name="Szebenyi C."/>
            <person name="Tomsovsky M."/>
            <person name="Tulloss R.E."/>
            <person name="Uehling J."/>
            <person name="Grigoriev I.V."/>
            <person name="Vagvolgyi C."/>
            <person name="Papp T."/>
            <person name="Martin F.M."/>
            <person name="Miettinen O."/>
            <person name="Hibbett D.S."/>
            <person name="Nagy L.G."/>
        </authorList>
    </citation>
    <scope>NUCLEOTIDE SEQUENCE [LARGE SCALE GENOMIC DNA]</scope>
    <source>
        <strain evidence="6 7">CBS 121175</strain>
    </source>
</reference>
<sequence length="66" mass="7522">MALLTPLYNYPNHVLEKQKMYQNDHRPIPLRGPRGKLYVGVFGVLFTVGMVSTTMGTWQLIKGKSE</sequence>
<dbReference type="GO" id="GO:0005743">
    <property type="term" value="C:mitochondrial inner membrane"/>
    <property type="evidence" value="ECO:0007669"/>
    <property type="project" value="UniProtKB-SubCell"/>
</dbReference>
<keyword evidence="5" id="KW-0812">Transmembrane</keyword>
<evidence type="ECO:0000256" key="4">
    <source>
        <dbReference type="ARBA" id="ARBA00023136"/>
    </source>
</evidence>
<dbReference type="Pfam" id="PF02238">
    <property type="entry name" value="COX7a"/>
    <property type="match status" value="1"/>
</dbReference>
<evidence type="ECO:0000256" key="5">
    <source>
        <dbReference type="SAM" id="Phobius"/>
    </source>
</evidence>
<keyword evidence="7" id="KW-1185">Reference proteome</keyword>
<evidence type="ECO:0000256" key="1">
    <source>
        <dbReference type="ARBA" id="ARBA00004273"/>
    </source>
</evidence>
<dbReference type="InterPro" id="IPR039297">
    <property type="entry name" value="COX7a"/>
</dbReference>
<name>A0A5C3L0C2_COPMA</name>
<dbReference type="STRING" id="230819.A0A5C3L0C2"/>
<dbReference type="Proteomes" id="UP000307440">
    <property type="component" value="Unassembled WGS sequence"/>
</dbReference>
<dbReference type="EMBL" id="ML210180">
    <property type="protein sequence ID" value="TFK25975.1"/>
    <property type="molecule type" value="Genomic_DNA"/>
</dbReference>
<gene>
    <name evidence="6" type="ORF">FA15DRAFT_703269</name>
</gene>
<accession>A0A5C3L0C2</accession>
<protein>
    <submittedName>
        <fullName evidence="6">Uncharacterized protein</fullName>
    </submittedName>
</protein>
<keyword evidence="4 5" id="KW-0472">Membrane</keyword>
<organism evidence="6 7">
    <name type="scientific">Coprinopsis marcescibilis</name>
    <name type="common">Agaric fungus</name>
    <name type="synonym">Psathyrella marcescibilis</name>
    <dbReference type="NCBI Taxonomy" id="230819"/>
    <lineage>
        <taxon>Eukaryota</taxon>
        <taxon>Fungi</taxon>
        <taxon>Dikarya</taxon>
        <taxon>Basidiomycota</taxon>
        <taxon>Agaricomycotina</taxon>
        <taxon>Agaricomycetes</taxon>
        <taxon>Agaricomycetidae</taxon>
        <taxon>Agaricales</taxon>
        <taxon>Agaricineae</taxon>
        <taxon>Psathyrellaceae</taxon>
        <taxon>Coprinopsis</taxon>
    </lineage>
</organism>